<dbReference type="Proteomes" id="UP000018211">
    <property type="component" value="Unassembled WGS sequence"/>
</dbReference>
<evidence type="ECO:0000256" key="1">
    <source>
        <dbReference type="SAM" id="SignalP"/>
    </source>
</evidence>
<evidence type="ECO:0000313" key="2">
    <source>
        <dbReference type="EMBL" id="CCO48069.1"/>
    </source>
</evidence>
<comment type="caution">
    <text evidence="2">The sequence shown here is derived from an EMBL/GenBank/DDBJ whole genome shotgun (WGS) entry which is preliminary data.</text>
</comment>
<dbReference type="EMBL" id="CAOF01000137">
    <property type="protein sequence ID" value="CCO48069.1"/>
    <property type="molecule type" value="Genomic_DNA"/>
</dbReference>
<proteinExistence type="predicted"/>
<gene>
    <name evidence="2" type="ORF">VIBNISOn1_450032</name>
</gene>
<reference evidence="2 3" key="1">
    <citation type="journal article" date="2013" name="ISME J.">
        <title>Comparative genomics of pathogenic lineages of Vibrio nigripulchritudo identifies virulence-associated traits.</title>
        <authorList>
            <person name="Goudenege D."/>
            <person name="Labreuche Y."/>
            <person name="Krin E."/>
            <person name="Ansquer D."/>
            <person name="Mangenot S."/>
            <person name="Calteau A."/>
            <person name="Medigue C."/>
            <person name="Mazel D."/>
            <person name="Polz M.F."/>
            <person name="Le Roux F."/>
        </authorList>
    </citation>
    <scope>NUCLEOTIDE SEQUENCE [LARGE SCALE GENOMIC DNA]</scope>
    <source>
        <strain evidence="2 3">SOn1</strain>
    </source>
</reference>
<feature type="chain" id="PRO_5043506257" evidence="1">
    <location>
        <begin position="34"/>
        <end position="367"/>
    </location>
</feature>
<feature type="signal peptide" evidence="1">
    <location>
        <begin position="1"/>
        <end position="33"/>
    </location>
</feature>
<protein>
    <submittedName>
        <fullName evidence="2">Uncharacterized protein</fullName>
    </submittedName>
</protein>
<name>A0AAV2VTL8_9VIBR</name>
<dbReference type="RefSeq" id="WP_022612669.1">
    <property type="nucleotide sequence ID" value="NZ_LK391965.1"/>
</dbReference>
<accession>A0AAV2VTL8</accession>
<dbReference type="AlphaFoldDB" id="A0AAV2VTL8"/>
<organism evidence="2 3">
    <name type="scientific">Vibrio nigripulchritudo SOn1</name>
    <dbReference type="NCBI Taxonomy" id="1238450"/>
    <lineage>
        <taxon>Bacteria</taxon>
        <taxon>Pseudomonadati</taxon>
        <taxon>Pseudomonadota</taxon>
        <taxon>Gammaproteobacteria</taxon>
        <taxon>Vibrionales</taxon>
        <taxon>Vibrionaceae</taxon>
        <taxon>Vibrio</taxon>
    </lineage>
</organism>
<sequence length="367" mass="40903">MLIETTRRFATKRKTTLTGIAIASALAVFPAAANPLPPFPDHLNPIHFQTKIMLGDLRPYLKGIDYGSKGDNAWEQPSAQDLATFKSAFQALMDGNTSAASNLVSPLDYDVIEYHDSVTGKLFYVLQEKYPLSDSRSNGGGTYVYDPSGVSAVLQAPHPRHDLFTATQSIDDFFYTSSKYLMLAGTHRNSNTTLSQCTNGNYKESDVAHQTSSYFQSVHESIDEFATPNTVFIQYHGFGSTTLKKLQKQCGTTSSKMLNISEGVRYATSDNSTSFMHALRRQVESENLIEACIYGNDTTSLGGTWNVQGRFTNHSSNACHTNASSSQKRFVHLEQSYSVRKYNRDDMSRYLKNAMDEYFTTHCDNCM</sequence>
<evidence type="ECO:0000313" key="3">
    <source>
        <dbReference type="Proteomes" id="UP000018211"/>
    </source>
</evidence>
<keyword evidence="1" id="KW-0732">Signal</keyword>